<accession>A0A8A1M297</accession>
<proteinExistence type="predicted"/>
<organism evidence="1 2">
    <name type="scientific">Ajellomyces capsulatus</name>
    <name type="common">Darling's disease fungus</name>
    <name type="synonym">Histoplasma capsulatum</name>
    <dbReference type="NCBI Taxonomy" id="5037"/>
    <lineage>
        <taxon>Eukaryota</taxon>
        <taxon>Fungi</taxon>
        <taxon>Dikarya</taxon>
        <taxon>Ascomycota</taxon>
        <taxon>Pezizomycotina</taxon>
        <taxon>Eurotiomycetes</taxon>
        <taxon>Eurotiomycetidae</taxon>
        <taxon>Onygenales</taxon>
        <taxon>Ajellomycetaceae</taxon>
        <taxon>Histoplasma</taxon>
    </lineage>
</organism>
<dbReference type="EMBL" id="CP069109">
    <property type="protein sequence ID" value="QSS58883.1"/>
    <property type="molecule type" value="Genomic_DNA"/>
</dbReference>
<evidence type="ECO:0000313" key="1">
    <source>
        <dbReference type="EMBL" id="QSS58883.1"/>
    </source>
</evidence>
<evidence type="ECO:0000313" key="2">
    <source>
        <dbReference type="Proteomes" id="UP000663671"/>
    </source>
</evidence>
<protein>
    <submittedName>
        <fullName evidence="1">Uncharacterized protein</fullName>
    </submittedName>
</protein>
<gene>
    <name evidence="1" type="ORF">I7I51_08313</name>
</gene>
<dbReference type="AlphaFoldDB" id="A0A8A1M297"/>
<dbReference type="OrthoDB" id="10407438at2759"/>
<name>A0A8A1M297_AJECA</name>
<dbReference type="VEuPathDB" id="FungiDB:I7I51_08313"/>
<sequence length="136" mass="15200">MVDLENVAARNQCLGHRVDALVGVWRLGWLVSRLVLADLVSNFVVYYHQYSSTSTKAGIYLLASSMELLGAKWDTTLYHQKHSHQREIETDDTFPSSISSNAKSPGNNEYSGFVKGYIRVIDIQLSEVGLGFHIVP</sequence>
<reference evidence="1" key="1">
    <citation type="submission" date="2021-01" db="EMBL/GenBank/DDBJ databases">
        <title>Chromosome-level genome assembly of a human fungal pathogen reveals clustering of transcriptionally co-regulated genes.</title>
        <authorList>
            <person name="Voorhies M."/>
            <person name="Cohen S."/>
            <person name="Shea T.P."/>
            <person name="Petrus S."/>
            <person name="Munoz J.F."/>
            <person name="Poplawski S."/>
            <person name="Goldman W.E."/>
            <person name="Michael T."/>
            <person name="Cuomo C.A."/>
            <person name="Sil A."/>
            <person name="Beyhan S."/>
        </authorList>
    </citation>
    <scope>NUCLEOTIDE SEQUENCE</scope>
    <source>
        <strain evidence="1">WU24</strain>
    </source>
</reference>
<dbReference type="Proteomes" id="UP000663671">
    <property type="component" value="Chromosome 2"/>
</dbReference>